<dbReference type="RefSeq" id="WP_153420976.1">
    <property type="nucleotide sequence ID" value="NZ_WFLM01000004.1"/>
</dbReference>
<sequence>MNSISNFENLLRNKRTSLWFETFLKNTNEKQNTNLFISELFQKYIDKNKEVKKDFIILDLGCGNGILSEHIGKLFLKNKLNLKYYGVEKNSNFVRSTSNRLNDIGIENEILEGDFFGEILLHFNDKIDILLVSHSAYYINDYSFLLHFIQNIFHKININGLALFIHESKDSDINCLGEKYKGNDFVDIVNNLTKAIQFYIREHKNMSLELRAIESEVYFPYNMEDLWNELVENSFNFNSICLKENFVIAKYLLEFIIEKPLEILGNSGMLLEYLSNVKFRLENQNHRLQTKSIAHVCYFNVNAP</sequence>
<feature type="domain" description="Methyltransferase" evidence="1">
    <location>
        <begin position="39"/>
        <end position="108"/>
    </location>
</feature>
<reference evidence="2 3" key="1">
    <citation type="submission" date="2019-10" db="EMBL/GenBank/DDBJ databases">
        <title>New species of Slilvanegrellaceae.</title>
        <authorList>
            <person name="Pitt A."/>
            <person name="Hahn M.W."/>
        </authorList>
    </citation>
    <scope>NUCLEOTIDE SEQUENCE [LARGE SCALE GENOMIC DNA]</scope>
    <source>
        <strain evidence="2 3">SP-Ram-0.45-NSY-1</strain>
    </source>
</reference>
<dbReference type="EMBL" id="WFLM01000004">
    <property type="protein sequence ID" value="KAB8037898.1"/>
    <property type="molecule type" value="Genomic_DNA"/>
</dbReference>
<proteinExistence type="predicted"/>
<dbReference type="OrthoDB" id="8772893at2"/>
<dbReference type="SUPFAM" id="SSF53335">
    <property type="entry name" value="S-adenosyl-L-methionine-dependent methyltransferases"/>
    <property type="match status" value="1"/>
</dbReference>
<dbReference type="GO" id="GO:0008168">
    <property type="term" value="F:methyltransferase activity"/>
    <property type="evidence" value="ECO:0007669"/>
    <property type="project" value="UniProtKB-KW"/>
</dbReference>
<name>A0A6N6VSC1_9BACT</name>
<dbReference type="InterPro" id="IPR029063">
    <property type="entry name" value="SAM-dependent_MTases_sf"/>
</dbReference>
<dbReference type="Pfam" id="PF13679">
    <property type="entry name" value="Methyltransf_32"/>
    <property type="match status" value="1"/>
</dbReference>
<accession>A0A6N6VSC1</accession>
<dbReference type="Proteomes" id="UP000437748">
    <property type="component" value="Unassembled WGS sequence"/>
</dbReference>
<keyword evidence="3" id="KW-1185">Reference proteome</keyword>
<keyword evidence="2" id="KW-0489">Methyltransferase</keyword>
<keyword evidence="2" id="KW-0808">Transferase</keyword>
<evidence type="ECO:0000259" key="1">
    <source>
        <dbReference type="Pfam" id="PF13679"/>
    </source>
</evidence>
<dbReference type="GO" id="GO:0032259">
    <property type="term" value="P:methylation"/>
    <property type="evidence" value="ECO:0007669"/>
    <property type="project" value="UniProtKB-KW"/>
</dbReference>
<dbReference type="Gene3D" id="3.40.50.150">
    <property type="entry name" value="Vaccinia Virus protein VP39"/>
    <property type="match status" value="1"/>
</dbReference>
<dbReference type="InterPro" id="IPR025714">
    <property type="entry name" value="Methyltranfer_dom"/>
</dbReference>
<evidence type="ECO:0000313" key="3">
    <source>
        <dbReference type="Proteomes" id="UP000437748"/>
    </source>
</evidence>
<evidence type="ECO:0000313" key="2">
    <source>
        <dbReference type="EMBL" id="KAB8037898.1"/>
    </source>
</evidence>
<dbReference type="AlphaFoldDB" id="A0A6N6VSC1"/>
<gene>
    <name evidence="2" type="ORF">GCL60_12040</name>
</gene>
<comment type="caution">
    <text evidence="2">The sequence shown here is derived from an EMBL/GenBank/DDBJ whole genome shotgun (WGS) entry which is preliminary data.</text>
</comment>
<protein>
    <submittedName>
        <fullName evidence="2">Methyltransferase</fullName>
    </submittedName>
</protein>
<organism evidence="2 3">
    <name type="scientific">Silvanigrella paludirubra</name>
    <dbReference type="NCBI Taxonomy" id="2499159"/>
    <lineage>
        <taxon>Bacteria</taxon>
        <taxon>Pseudomonadati</taxon>
        <taxon>Bdellovibrionota</taxon>
        <taxon>Oligoflexia</taxon>
        <taxon>Silvanigrellales</taxon>
        <taxon>Silvanigrellaceae</taxon>
        <taxon>Silvanigrella</taxon>
    </lineage>
</organism>
<dbReference type="CDD" id="cd02440">
    <property type="entry name" value="AdoMet_MTases"/>
    <property type="match status" value="1"/>
</dbReference>